<accession>A0A1S9RUH2</accession>
<evidence type="ECO:0000313" key="1">
    <source>
        <dbReference type="EMBL" id="OOQ89169.1"/>
    </source>
</evidence>
<dbReference type="AlphaFoldDB" id="A0A1S9RUH2"/>
<dbReference type="Gene3D" id="3.40.50.300">
    <property type="entry name" value="P-loop containing nucleotide triphosphate hydrolases"/>
    <property type="match status" value="1"/>
</dbReference>
<organism evidence="1 2">
    <name type="scientific">Penicillium brasilianum</name>
    <dbReference type="NCBI Taxonomy" id="104259"/>
    <lineage>
        <taxon>Eukaryota</taxon>
        <taxon>Fungi</taxon>
        <taxon>Dikarya</taxon>
        <taxon>Ascomycota</taxon>
        <taxon>Pezizomycotina</taxon>
        <taxon>Eurotiomycetes</taxon>
        <taxon>Eurotiomycetidae</taxon>
        <taxon>Eurotiales</taxon>
        <taxon>Aspergillaceae</taxon>
        <taxon>Penicillium</taxon>
    </lineage>
</organism>
<reference evidence="2" key="1">
    <citation type="submission" date="2015-09" db="EMBL/GenBank/DDBJ databases">
        <authorList>
            <person name="Fill T.P."/>
            <person name="Baretta J.F."/>
            <person name="de Almeida L.G."/>
            <person name="Rocha M."/>
            <person name="de Souza D.H."/>
            <person name="Malavazi I."/>
            <person name="Cerdeira L.T."/>
            <person name="Hong H."/>
            <person name="Samborskyy M."/>
            <person name="de Vasconcelos A.T."/>
            <person name="Leadlay P."/>
            <person name="Rodrigues-Filho E."/>
        </authorList>
    </citation>
    <scope>NUCLEOTIDE SEQUENCE [LARGE SCALE GENOMIC DNA]</scope>
    <source>
        <strain evidence="2">LaBioMMi 136</strain>
    </source>
</reference>
<sequence length="387" mass="43186">MRTRAHQSIAQIPRNALFGLTATPMWNRTLDLYGYCSLLAGHLSVDFTDDDPTGGLLGPDEVRFADLRSLYKAWSDVTTLPEDFDEIPYELLNPVVLIRLTKDTGGEVTTQIGYEAYPLLFRACIMQRSMVYGRPSCRSKWTVGCYWLGDPPLRVMTLEVRYSQQGQKYHQAEYDHYVEDLHKGGDNSAADASSPGGRINRGNLRALCLAAFSPLLSKYLDSATHAQTLSEFVGRLVNGPDHGFEAFFLATCRDISISRLKGASEQAYYLCRRSPRLSMLLRILDLERAFSAPHPRFLLVCHWPMVAWMVEMFVVRLSLRTVSITASESAEERAAAVAEFTSPRSGCQVLITTYNGGATGLNLHGNCHIVVLIENALNYDLETQAIS</sequence>
<dbReference type="EMBL" id="LJBN01000116">
    <property type="protein sequence ID" value="OOQ89169.1"/>
    <property type="molecule type" value="Genomic_DNA"/>
</dbReference>
<protein>
    <recommendedName>
        <fullName evidence="3">Helicase C-terminal domain-containing protein</fullName>
    </recommendedName>
</protein>
<dbReference type="SUPFAM" id="SSF52540">
    <property type="entry name" value="P-loop containing nucleoside triphosphate hydrolases"/>
    <property type="match status" value="1"/>
</dbReference>
<evidence type="ECO:0008006" key="3">
    <source>
        <dbReference type="Google" id="ProtNLM"/>
    </source>
</evidence>
<dbReference type="InterPro" id="IPR027417">
    <property type="entry name" value="P-loop_NTPase"/>
</dbReference>
<evidence type="ECO:0000313" key="2">
    <source>
        <dbReference type="Proteomes" id="UP000190744"/>
    </source>
</evidence>
<proteinExistence type="predicted"/>
<dbReference type="Proteomes" id="UP000190744">
    <property type="component" value="Unassembled WGS sequence"/>
</dbReference>
<name>A0A1S9RUH2_PENBI</name>
<gene>
    <name evidence="1" type="ORF">PEBR_10909</name>
</gene>
<comment type="caution">
    <text evidence="1">The sequence shown here is derived from an EMBL/GenBank/DDBJ whole genome shotgun (WGS) entry which is preliminary data.</text>
</comment>